<sequence>MVKAGVIEPASGPRSYSVVLVKKKDDPLQFFVDYRKLNALTMIHWMGHWWYTGSRLRVLAG</sequence>
<protein>
    <submittedName>
        <fullName evidence="1">Uncharacterized protein</fullName>
    </submittedName>
</protein>
<dbReference type="STRING" id="6336.A0A0V0SFT6"/>
<gene>
    <name evidence="1" type="ORF">T07_5424</name>
</gene>
<dbReference type="OrthoDB" id="6150088at2759"/>
<name>A0A0V0SFT6_9BILA</name>
<dbReference type="EMBL" id="JYDL01000011">
    <property type="protein sequence ID" value="KRX25628.1"/>
    <property type="molecule type" value="Genomic_DNA"/>
</dbReference>
<comment type="caution">
    <text evidence="1">The sequence shown here is derived from an EMBL/GenBank/DDBJ whole genome shotgun (WGS) entry which is preliminary data.</text>
</comment>
<proteinExistence type="predicted"/>
<reference evidence="1 2" key="1">
    <citation type="submission" date="2015-01" db="EMBL/GenBank/DDBJ databases">
        <title>Evolution of Trichinella species and genotypes.</title>
        <authorList>
            <person name="Korhonen P.K."/>
            <person name="Edoardo P."/>
            <person name="Giuseppe L.R."/>
            <person name="Gasser R.B."/>
        </authorList>
    </citation>
    <scope>NUCLEOTIDE SEQUENCE [LARGE SCALE GENOMIC DNA]</scope>
    <source>
        <strain evidence="1">ISS37</strain>
    </source>
</reference>
<dbReference type="InterPro" id="IPR043502">
    <property type="entry name" value="DNA/RNA_pol_sf"/>
</dbReference>
<keyword evidence="2" id="KW-1185">Reference proteome</keyword>
<accession>A0A0V0SFT6</accession>
<dbReference type="AlphaFoldDB" id="A0A0V0SFT6"/>
<organism evidence="1 2">
    <name type="scientific">Trichinella nelsoni</name>
    <dbReference type="NCBI Taxonomy" id="6336"/>
    <lineage>
        <taxon>Eukaryota</taxon>
        <taxon>Metazoa</taxon>
        <taxon>Ecdysozoa</taxon>
        <taxon>Nematoda</taxon>
        <taxon>Enoplea</taxon>
        <taxon>Dorylaimia</taxon>
        <taxon>Trichinellida</taxon>
        <taxon>Trichinellidae</taxon>
        <taxon>Trichinella</taxon>
    </lineage>
</organism>
<dbReference type="Proteomes" id="UP000054630">
    <property type="component" value="Unassembled WGS sequence"/>
</dbReference>
<evidence type="ECO:0000313" key="1">
    <source>
        <dbReference type="EMBL" id="KRX25628.1"/>
    </source>
</evidence>
<dbReference type="Gene3D" id="3.10.10.10">
    <property type="entry name" value="HIV Type 1 Reverse Transcriptase, subunit A, domain 1"/>
    <property type="match status" value="1"/>
</dbReference>
<dbReference type="SUPFAM" id="SSF56672">
    <property type="entry name" value="DNA/RNA polymerases"/>
    <property type="match status" value="1"/>
</dbReference>
<evidence type="ECO:0000313" key="2">
    <source>
        <dbReference type="Proteomes" id="UP000054630"/>
    </source>
</evidence>